<evidence type="ECO:0000256" key="5">
    <source>
        <dbReference type="ARBA" id="ARBA00022692"/>
    </source>
</evidence>
<feature type="domain" description="ABC transporter" evidence="13">
    <location>
        <begin position="589"/>
        <end position="830"/>
    </location>
</feature>
<evidence type="ECO:0000256" key="11">
    <source>
        <dbReference type="SAM" id="Phobius"/>
    </source>
</evidence>
<keyword evidence="6" id="KW-0547">Nucleotide-binding</keyword>
<evidence type="ECO:0000259" key="12">
    <source>
        <dbReference type="PROSITE" id="PS50156"/>
    </source>
</evidence>
<evidence type="ECO:0000256" key="2">
    <source>
        <dbReference type="ARBA" id="ARBA00005814"/>
    </source>
</evidence>
<dbReference type="GO" id="GO:0016020">
    <property type="term" value="C:membrane"/>
    <property type="evidence" value="ECO:0007669"/>
    <property type="project" value="UniProtKB-SubCell"/>
</dbReference>
<dbReference type="InterPro" id="IPR003439">
    <property type="entry name" value="ABC_transporter-like_ATP-bd"/>
</dbReference>
<feature type="transmembrane region" description="Helical" evidence="11">
    <location>
        <begin position="945"/>
        <end position="964"/>
    </location>
</feature>
<dbReference type="Pfam" id="PF01061">
    <property type="entry name" value="ABC2_membrane"/>
    <property type="match status" value="1"/>
</dbReference>
<dbReference type="InterPro" id="IPR004963">
    <property type="entry name" value="PAE/NOTUM"/>
</dbReference>
<dbReference type="SMART" id="SM00382">
    <property type="entry name" value="AAA"/>
    <property type="match status" value="1"/>
</dbReference>
<keyword evidence="9 11" id="KW-0472">Membrane</keyword>
<protein>
    <submittedName>
        <fullName evidence="14">ABC transporter G family member 8</fullName>
    </submittedName>
</protein>
<evidence type="ECO:0000256" key="9">
    <source>
        <dbReference type="ARBA" id="ARBA00023136"/>
    </source>
</evidence>
<dbReference type="InterPro" id="IPR013525">
    <property type="entry name" value="ABC2_TM"/>
</dbReference>
<evidence type="ECO:0000256" key="10">
    <source>
        <dbReference type="SAM" id="MobiDB-lite"/>
    </source>
</evidence>
<dbReference type="InterPro" id="IPR000731">
    <property type="entry name" value="SSD"/>
</dbReference>
<feature type="region of interest" description="Disordered" evidence="10">
    <location>
        <begin position="1379"/>
        <end position="1406"/>
    </location>
</feature>
<dbReference type="InterPro" id="IPR017871">
    <property type="entry name" value="ABC_transporter-like_CS"/>
</dbReference>
<sequence>MGGIPESGSLCYSSQTCNRRYFQSHLRDRYNTDVIGQNPFGNFDTAVAWAETGAAGQPLTEVVNPLMTSPYCFRNETRFFSDSDNLSVEGRDILSSDCRDNPTFCNHSHVLVPYCSSDLWLGSDERQDQRCDCWDQDCFRYNPTSEDLQFTFRGQTIFRSVLQTLDRLYNLKTASEIVLVGSSAGGVGVLNSAKWVRGTFQNVSLKVITDSSWFIDFRGSIEQEFGSVSGGGSSAAPNSFRDLLQIVGSSSKACTDTRRGYPCCLSPECLLTKKNRETGESYFPQGVSVFSLTSIYDVFLLANALSGLVPVSDDFSVAGLALQFTITVGEYGGAMNDSLIDTADTASLLDIHFSYFATQCFQHIYLSTSTLRSENGLIGADEIQLDHTFAMFEHRIESGVWGREILGYYNGKGHTIRSAIDLWYNHSEESLVFRDVCSGPHCSNTCPEKIALSRKEEAENWSPGVEIAIAAVVLLIGVICLIMKMYCCVWLGLLHHKQRLFLAQTLSPNDEEMPAVPRLRREFPNCIDANAISVACLDLHYCVTVRRNAQKKSEKKEAKILPAALSGLQDNGDLTDTIDTEGQCVDKEYEEETSQKKIAKTKKILTGISAYFNPGELIAIMGPSGCGKTTFLDILTGRRKTGTTMGNIFVNGCQVENNRNWYISNTGYVLQLAAPYYKELTVRENLTLAAWVKLHISSKEKFQRVEQVMEVTGLMDLADTVVGGATGPGLSGGQKRRLVVALQLLKLPSVIFLDEPTSGLDSASSTELLTHLNSLAASNRTVVLTIHQPRLEIFHMFHRIVVLTDGKVAYHGVPENAYEVFVDALQSAFLSQGVKIPLLEDHNPADIIMDMLGDRKMRKIVNSYYEDSGEPKLVRKAVDEARRKEQMFNAENIEIDGPNTLAAKFKTLRVIVQGSRHAGRTHNYSVVRLAALEARAMKRANLMTILYLPIIFFGYGFLLGTVYFQTSEPFLIMSGFCVYSVASALFMFPAMYTFFTQAMELYRFEHADGAGRATDLVIQPFVRFISMAFFPVIICAGVLYVLAVDRARWNGIEFLQLALVNLALNQTWTSLLIWLILIFPVKAFRISPVLSALAGFTSGFFIPINKIPLWYRWMSFINPNYYGFSASAVILLSDFESDCERDGGSELECYTASGDYTLAIFDFSTVNPYQNIVILLSMTLFFLVMAGVSNWVRYLELRRIRKLFKLTLEKLLKMSQETQKIEATLQENVENENSTTSSSTGIPATPGRSLKRLETFYLNDDQAYTVWKRDISLQPAQNRRCLLERRKQLQNRVWATQQVLGVQRAFSWDEASGSDTSPDDKPIMWRKAIRDGARNIPENLSSGVEFHDIISQYAAAAQVGDGSMTDERKARVRNSLRKWRRQFSTNRQPASRPAEMTAIDEVQEEL</sequence>
<comment type="similarity">
    <text evidence="2">Belongs to the ABC transporter superfamily. ABCG family. Eye pigment precursor importer (TC 3.A.1.204) subfamily.</text>
</comment>
<dbReference type="GO" id="GO:0016887">
    <property type="term" value="F:ATP hydrolysis activity"/>
    <property type="evidence" value="ECO:0007669"/>
    <property type="project" value="InterPro"/>
</dbReference>
<dbReference type="PANTHER" id="PTHR48041:SF139">
    <property type="entry name" value="PROTEIN SCARLET"/>
    <property type="match status" value="1"/>
</dbReference>
<gene>
    <name evidence="14" type="ORF">GBAR_LOCUS6330</name>
</gene>
<accession>A0AA35WDJ9</accession>
<keyword evidence="15" id="KW-1185">Reference proteome</keyword>
<evidence type="ECO:0000256" key="7">
    <source>
        <dbReference type="ARBA" id="ARBA00022840"/>
    </source>
</evidence>
<keyword evidence="7" id="KW-0067">ATP-binding</keyword>
<dbReference type="InterPro" id="IPR003593">
    <property type="entry name" value="AAA+_ATPase"/>
</dbReference>
<feature type="region of interest" description="Disordered" evidence="10">
    <location>
        <begin position="1226"/>
        <end position="1247"/>
    </location>
</feature>
<evidence type="ECO:0000256" key="3">
    <source>
        <dbReference type="ARBA" id="ARBA00010213"/>
    </source>
</evidence>
<feature type="compositionally biased region" description="Low complexity" evidence="10">
    <location>
        <begin position="1227"/>
        <end position="1240"/>
    </location>
</feature>
<dbReference type="GO" id="GO:0140359">
    <property type="term" value="F:ABC-type transporter activity"/>
    <property type="evidence" value="ECO:0007669"/>
    <property type="project" value="InterPro"/>
</dbReference>
<feature type="domain" description="SSD" evidence="12">
    <location>
        <begin position="957"/>
        <end position="1001"/>
    </location>
</feature>
<feature type="transmembrane region" description="Helical" evidence="11">
    <location>
        <begin position="1089"/>
        <end position="1111"/>
    </location>
</feature>
<comment type="similarity">
    <text evidence="3">Belongs to the pectinacetylesterase family. Notum subfamily.</text>
</comment>
<keyword evidence="5 11" id="KW-0812">Transmembrane</keyword>
<name>A0AA35WDJ9_GEOBA</name>
<dbReference type="Proteomes" id="UP001174909">
    <property type="component" value="Unassembled WGS sequence"/>
</dbReference>
<feature type="transmembrane region" description="Helical" evidence="11">
    <location>
        <begin position="1054"/>
        <end position="1077"/>
    </location>
</feature>
<dbReference type="PANTHER" id="PTHR48041">
    <property type="entry name" value="ABC TRANSPORTER G FAMILY MEMBER 28"/>
    <property type="match status" value="1"/>
</dbReference>
<evidence type="ECO:0000256" key="8">
    <source>
        <dbReference type="ARBA" id="ARBA00022989"/>
    </source>
</evidence>
<organism evidence="14 15">
    <name type="scientific">Geodia barretti</name>
    <name type="common">Barrett's horny sponge</name>
    <dbReference type="NCBI Taxonomy" id="519541"/>
    <lineage>
        <taxon>Eukaryota</taxon>
        <taxon>Metazoa</taxon>
        <taxon>Porifera</taxon>
        <taxon>Demospongiae</taxon>
        <taxon>Heteroscleromorpha</taxon>
        <taxon>Tetractinellida</taxon>
        <taxon>Astrophorina</taxon>
        <taxon>Geodiidae</taxon>
        <taxon>Geodia</taxon>
    </lineage>
</organism>
<comment type="subcellular location">
    <subcellularLocation>
        <location evidence="1">Membrane</location>
        <topology evidence="1">Multi-pass membrane protein</topology>
    </subcellularLocation>
</comment>
<evidence type="ECO:0000259" key="13">
    <source>
        <dbReference type="PROSITE" id="PS50893"/>
    </source>
</evidence>
<proteinExistence type="inferred from homology"/>
<reference evidence="14" key="1">
    <citation type="submission" date="2023-03" db="EMBL/GenBank/DDBJ databases">
        <authorList>
            <person name="Steffen K."/>
            <person name="Cardenas P."/>
        </authorList>
    </citation>
    <scope>NUCLEOTIDE SEQUENCE</scope>
</reference>
<feature type="transmembrane region" description="Helical" evidence="11">
    <location>
        <begin position="1172"/>
        <end position="1192"/>
    </location>
</feature>
<evidence type="ECO:0000256" key="6">
    <source>
        <dbReference type="ARBA" id="ARBA00022741"/>
    </source>
</evidence>
<dbReference type="SUPFAM" id="SSF52540">
    <property type="entry name" value="P-loop containing nucleoside triphosphate hydrolases"/>
    <property type="match status" value="1"/>
</dbReference>
<feature type="transmembrane region" description="Helical" evidence="11">
    <location>
        <begin position="1021"/>
        <end position="1042"/>
    </location>
</feature>
<dbReference type="PROSITE" id="PS50893">
    <property type="entry name" value="ABC_TRANSPORTER_2"/>
    <property type="match status" value="1"/>
</dbReference>
<dbReference type="Pfam" id="PF03283">
    <property type="entry name" value="PAE"/>
    <property type="match status" value="1"/>
</dbReference>
<dbReference type="EMBL" id="CASHTH010000959">
    <property type="protein sequence ID" value="CAI8009432.1"/>
    <property type="molecule type" value="Genomic_DNA"/>
</dbReference>
<dbReference type="PROSITE" id="PS00211">
    <property type="entry name" value="ABC_TRANSPORTER_1"/>
    <property type="match status" value="1"/>
</dbReference>
<dbReference type="InterPro" id="IPR050352">
    <property type="entry name" value="ABCG_transporters"/>
</dbReference>
<dbReference type="Gene3D" id="3.40.50.300">
    <property type="entry name" value="P-loop containing nucleotide triphosphate hydrolases"/>
    <property type="match status" value="1"/>
</dbReference>
<dbReference type="GO" id="GO:0005524">
    <property type="term" value="F:ATP binding"/>
    <property type="evidence" value="ECO:0007669"/>
    <property type="project" value="UniProtKB-KW"/>
</dbReference>
<keyword evidence="4" id="KW-0813">Transport</keyword>
<comment type="caution">
    <text evidence="14">The sequence shown here is derived from an EMBL/GenBank/DDBJ whole genome shotgun (WGS) entry which is preliminary data.</text>
</comment>
<dbReference type="InterPro" id="IPR027417">
    <property type="entry name" value="P-loop_NTPase"/>
</dbReference>
<keyword evidence="8 11" id="KW-1133">Transmembrane helix</keyword>
<evidence type="ECO:0000313" key="15">
    <source>
        <dbReference type="Proteomes" id="UP001174909"/>
    </source>
</evidence>
<evidence type="ECO:0000256" key="1">
    <source>
        <dbReference type="ARBA" id="ARBA00004141"/>
    </source>
</evidence>
<dbReference type="Pfam" id="PF00005">
    <property type="entry name" value="ABC_tran"/>
    <property type="match status" value="1"/>
</dbReference>
<evidence type="ECO:0000313" key="14">
    <source>
        <dbReference type="EMBL" id="CAI8009432.1"/>
    </source>
</evidence>
<dbReference type="PROSITE" id="PS50156">
    <property type="entry name" value="SSD"/>
    <property type="match status" value="1"/>
</dbReference>
<feature type="transmembrane region" description="Helical" evidence="11">
    <location>
        <begin position="970"/>
        <end position="995"/>
    </location>
</feature>
<evidence type="ECO:0000256" key="4">
    <source>
        <dbReference type="ARBA" id="ARBA00022448"/>
    </source>
</evidence>